<dbReference type="STRING" id="236234.A0A1J9S5V9"/>
<evidence type="ECO:0000256" key="4">
    <source>
        <dbReference type="ARBA" id="ARBA00023136"/>
    </source>
</evidence>
<dbReference type="OrthoDB" id="5429740at2759"/>
<evidence type="ECO:0000313" key="10">
    <source>
        <dbReference type="Proteomes" id="UP000183809"/>
    </source>
</evidence>
<organism evidence="9 10">
    <name type="scientific">Diplodia corticola</name>
    <dbReference type="NCBI Taxonomy" id="236234"/>
    <lineage>
        <taxon>Eukaryota</taxon>
        <taxon>Fungi</taxon>
        <taxon>Dikarya</taxon>
        <taxon>Ascomycota</taxon>
        <taxon>Pezizomycotina</taxon>
        <taxon>Dothideomycetes</taxon>
        <taxon>Dothideomycetes incertae sedis</taxon>
        <taxon>Botryosphaeriales</taxon>
        <taxon>Botryosphaeriaceae</taxon>
        <taxon>Diplodia</taxon>
    </lineage>
</organism>
<evidence type="ECO:0000256" key="3">
    <source>
        <dbReference type="ARBA" id="ARBA00022989"/>
    </source>
</evidence>
<comment type="caution">
    <text evidence="9">The sequence shown here is derived from an EMBL/GenBank/DDBJ whole genome shotgun (WGS) entry which is preliminary data.</text>
</comment>
<comment type="similarity">
    <text evidence="5">Belongs to the SAT4 family.</text>
</comment>
<feature type="transmembrane region" description="Helical" evidence="7">
    <location>
        <begin position="227"/>
        <end position="247"/>
    </location>
</feature>
<keyword evidence="2 7" id="KW-0812">Transmembrane</keyword>
<name>A0A1J9S5V9_9PEZI</name>
<feature type="compositionally biased region" description="Pro residues" evidence="6">
    <location>
        <begin position="609"/>
        <end position="618"/>
    </location>
</feature>
<dbReference type="EMBL" id="MNUE01000014">
    <property type="protein sequence ID" value="OJD35903.1"/>
    <property type="molecule type" value="Genomic_DNA"/>
</dbReference>
<gene>
    <name evidence="9" type="ORF">BKCO1_14000166</name>
</gene>
<dbReference type="Pfam" id="PF20684">
    <property type="entry name" value="Fung_rhodopsin"/>
    <property type="match status" value="1"/>
</dbReference>
<dbReference type="PANTHER" id="PTHR33048:SF129">
    <property type="entry name" value="INTEGRAL MEMBRANE PROTEIN-RELATED"/>
    <property type="match status" value="1"/>
</dbReference>
<feature type="transmembrane region" description="Helical" evidence="7">
    <location>
        <begin position="106"/>
        <end position="129"/>
    </location>
</feature>
<protein>
    <submittedName>
        <fullName evidence="9">Integral membrane protein</fullName>
    </submittedName>
</protein>
<evidence type="ECO:0000259" key="8">
    <source>
        <dbReference type="Pfam" id="PF20684"/>
    </source>
</evidence>
<feature type="compositionally biased region" description="Low complexity" evidence="6">
    <location>
        <begin position="375"/>
        <end position="390"/>
    </location>
</feature>
<dbReference type="GeneID" id="31011339"/>
<feature type="transmembrane region" description="Helical" evidence="7">
    <location>
        <begin position="30"/>
        <end position="49"/>
    </location>
</feature>
<evidence type="ECO:0000256" key="1">
    <source>
        <dbReference type="ARBA" id="ARBA00004141"/>
    </source>
</evidence>
<proteinExistence type="inferred from homology"/>
<comment type="subcellular location">
    <subcellularLocation>
        <location evidence="1">Membrane</location>
        <topology evidence="1">Multi-pass membrane protein</topology>
    </subcellularLocation>
</comment>
<feature type="transmembrane region" description="Helical" evidence="7">
    <location>
        <begin position="141"/>
        <end position="163"/>
    </location>
</feature>
<feature type="region of interest" description="Disordered" evidence="6">
    <location>
        <begin position="887"/>
        <end position="933"/>
    </location>
</feature>
<dbReference type="InterPro" id="IPR052337">
    <property type="entry name" value="SAT4-like"/>
</dbReference>
<accession>A0A1J9S5V9</accession>
<evidence type="ECO:0000313" key="9">
    <source>
        <dbReference type="EMBL" id="OJD35903.1"/>
    </source>
</evidence>
<keyword evidence="4 7" id="KW-0472">Membrane</keyword>
<dbReference type="GO" id="GO:0016020">
    <property type="term" value="C:membrane"/>
    <property type="evidence" value="ECO:0007669"/>
    <property type="project" value="UniProtKB-SubCell"/>
</dbReference>
<dbReference type="Proteomes" id="UP000183809">
    <property type="component" value="Unassembled WGS sequence"/>
</dbReference>
<evidence type="ECO:0000256" key="5">
    <source>
        <dbReference type="ARBA" id="ARBA00038359"/>
    </source>
</evidence>
<feature type="region of interest" description="Disordered" evidence="6">
    <location>
        <begin position="374"/>
        <end position="438"/>
    </location>
</feature>
<keyword evidence="3 7" id="KW-1133">Transmembrane helix</keyword>
<dbReference type="PANTHER" id="PTHR33048">
    <property type="entry name" value="PTH11-LIKE INTEGRAL MEMBRANE PROTEIN (AFU_ORTHOLOGUE AFUA_5G11245)"/>
    <property type="match status" value="1"/>
</dbReference>
<evidence type="ECO:0000256" key="2">
    <source>
        <dbReference type="ARBA" id="ARBA00022692"/>
    </source>
</evidence>
<dbReference type="InterPro" id="IPR049326">
    <property type="entry name" value="Rhodopsin_dom_fungi"/>
</dbReference>
<feature type="region of interest" description="Disordered" evidence="6">
    <location>
        <begin position="525"/>
        <end position="632"/>
    </location>
</feature>
<evidence type="ECO:0000256" key="7">
    <source>
        <dbReference type="SAM" id="Phobius"/>
    </source>
</evidence>
<feature type="compositionally biased region" description="Gly residues" evidence="6">
    <location>
        <begin position="895"/>
        <end position="906"/>
    </location>
</feature>
<sequence length="957" mass="96871">MPGGPVAPLELVEAWQTDAFPHGIRARQSLTTISIVFTVLAFCTVLARLHDRVFSRHNAGLDDVLIVAALIPNVALCVSICLAERHGFDRHAWDLTADMAVNSRKFILAISILYLASTGLTKVSILYFYRRIGEVRTWFKRTIWVNIVFITAYTLAFIVAMPLECRPTAAYWWKASPVWRTSHEYHCINEGAKMITAGAISVLQDFIACVLPMALFWDLRISRRAKFALGLVFSLGLLTCICGVIRTRVIHRVFFETYDVTWAVRPVLALTIIESSLGITCASMPALKSGVLRCFHIVIDPFTYGSSKSTSRRWKNPFFNSYQQSFRDYFDTSGSRNYGAKGRGGCRNTPGLAVPQNTNAACGGAGRAWALPQSTTADSTTTGATLTTDDAAPRLIPLPTTPHDHNPWTDPVPSSIPTGPGAEELKRRQSPPPLPTPITITLTGAATSTGPSPEVTLHPDTSAGGAFVYFLNTPDAAHAAPLTLAPNPTATLTLPGGTVLALSLDDATANAILLAQAPGGAHALATVPPPPVPPGSAAAASTTPFSSSSSSGTKTSSSSSSSSTAITSSTSSTKTTGTSRTTRSTTTSNGDSDSDSNPDGPDDHDGPNGPGPNGPGPNPSQQQQHQSAASAAVVTVGPLELSPAGGSGAYNVLQELEDANGGGWAVAGTVAPPRVGGEKGQGAAGEAQEAVTVDGVVVALSLEEVVGVVASTSSVVSVSVSSGGSGGDGTGGGAGVVATATSTRTVVVTGAASGSEAGELKAAATITAAAGGAGGAGAGCGPGGTAGGGGGGGGPPVVVGNLTFLPAGSAYWVAEGSRTWTVVAGGSSVTVGGGRTVVGLATDEGGKTVVVENDVNVVVTAASAGNQTIMTTTTTVTGTASTVATLELGGPPRGPGGQGGGGGGGPIMTSDRMGAPVSTDGLGASSEGGASHRTGRASLMTSVMMGFMASAYLLTNI</sequence>
<dbReference type="RefSeq" id="XP_020132163.1">
    <property type="nucleotide sequence ID" value="XM_020271080.1"/>
</dbReference>
<feature type="transmembrane region" description="Helical" evidence="7">
    <location>
        <begin position="61"/>
        <end position="86"/>
    </location>
</feature>
<reference evidence="9 10" key="1">
    <citation type="submission" date="2016-10" db="EMBL/GenBank/DDBJ databases">
        <title>Proteomics and genomics reveal pathogen-plant mechanisms compatible with a hemibiotrophic lifestyle of Diplodia corticola.</title>
        <authorList>
            <person name="Fernandes I."/>
            <person name="De Jonge R."/>
            <person name="Van De Peer Y."/>
            <person name="Devreese B."/>
            <person name="Alves A."/>
            <person name="Esteves A.C."/>
        </authorList>
    </citation>
    <scope>NUCLEOTIDE SEQUENCE [LARGE SCALE GENOMIC DNA]</scope>
    <source>
        <strain evidence="9 10">CBS 112549</strain>
    </source>
</reference>
<keyword evidence="10" id="KW-1185">Reference proteome</keyword>
<dbReference type="AlphaFoldDB" id="A0A1J9S5V9"/>
<feature type="compositionally biased region" description="Low complexity" evidence="6">
    <location>
        <begin position="535"/>
        <end position="591"/>
    </location>
</feature>
<feature type="transmembrane region" description="Helical" evidence="7">
    <location>
        <begin position="194"/>
        <end position="215"/>
    </location>
</feature>
<feature type="compositionally biased region" description="Low complexity" evidence="6">
    <location>
        <begin position="619"/>
        <end position="632"/>
    </location>
</feature>
<feature type="domain" description="Rhodopsin" evidence="8">
    <location>
        <begin position="47"/>
        <end position="289"/>
    </location>
</feature>
<evidence type="ECO:0000256" key="6">
    <source>
        <dbReference type="SAM" id="MobiDB-lite"/>
    </source>
</evidence>